<evidence type="ECO:0000313" key="2">
    <source>
        <dbReference type="EMBL" id="MCD5312916.1"/>
    </source>
</evidence>
<evidence type="ECO:0000313" key="3">
    <source>
        <dbReference type="Proteomes" id="UP001138997"/>
    </source>
</evidence>
<keyword evidence="1" id="KW-0472">Membrane</keyword>
<evidence type="ECO:0008006" key="4">
    <source>
        <dbReference type="Google" id="ProtNLM"/>
    </source>
</evidence>
<organism evidence="2 3">
    <name type="scientific">Kineosporia babensis</name>
    <dbReference type="NCBI Taxonomy" id="499548"/>
    <lineage>
        <taxon>Bacteria</taxon>
        <taxon>Bacillati</taxon>
        <taxon>Actinomycetota</taxon>
        <taxon>Actinomycetes</taxon>
        <taxon>Kineosporiales</taxon>
        <taxon>Kineosporiaceae</taxon>
        <taxon>Kineosporia</taxon>
    </lineage>
</organism>
<accession>A0A9X1NFL3</accession>
<dbReference type="AlphaFoldDB" id="A0A9X1NFL3"/>
<feature type="transmembrane region" description="Helical" evidence="1">
    <location>
        <begin position="53"/>
        <end position="75"/>
    </location>
</feature>
<name>A0A9X1NFL3_9ACTN</name>
<evidence type="ECO:0000256" key="1">
    <source>
        <dbReference type="SAM" id="Phobius"/>
    </source>
</evidence>
<dbReference type="EMBL" id="JAJOMB010000009">
    <property type="protein sequence ID" value="MCD5312916.1"/>
    <property type="molecule type" value="Genomic_DNA"/>
</dbReference>
<dbReference type="RefSeq" id="WP_231443617.1">
    <property type="nucleotide sequence ID" value="NZ_JAJOMB010000009.1"/>
</dbReference>
<protein>
    <recommendedName>
        <fullName evidence="4">Transmembrane protein</fullName>
    </recommendedName>
</protein>
<keyword evidence="3" id="KW-1185">Reference proteome</keyword>
<sequence length="94" mass="9699">MHTLALELQAIWRILLISLLLGAGLPALFALGIRALALTPEGSDSPASPGARVLGYTCFAVVVLVVLLGIALIVASGFGQKLEFSGGLPSFQPK</sequence>
<comment type="caution">
    <text evidence="2">The sequence shown here is derived from an EMBL/GenBank/DDBJ whole genome shotgun (WGS) entry which is preliminary data.</text>
</comment>
<reference evidence="2" key="1">
    <citation type="submission" date="2021-11" db="EMBL/GenBank/DDBJ databases">
        <title>Streptomyces corallinus and Kineosporia corallina sp. nov., two new coral-derived marine actinobacteria.</title>
        <authorList>
            <person name="Buangrab K."/>
            <person name="Sutthacheep M."/>
            <person name="Yeemin T."/>
            <person name="Harunari E."/>
            <person name="Igarashi Y."/>
            <person name="Sripreechasak P."/>
            <person name="Kanchanasin P."/>
            <person name="Tanasupawat S."/>
            <person name="Phongsopitanun W."/>
        </authorList>
    </citation>
    <scope>NUCLEOTIDE SEQUENCE</scope>
    <source>
        <strain evidence="2">JCM 31032</strain>
    </source>
</reference>
<gene>
    <name evidence="2" type="ORF">LR394_18575</name>
</gene>
<keyword evidence="1" id="KW-0812">Transmembrane</keyword>
<dbReference type="Proteomes" id="UP001138997">
    <property type="component" value="Unassembled WGS sequence"/>
</dbReference>
<feature type="transmembrane region" description="Helical" evidence="1">
    <location>
        <begin position="12"/>
        <end position="33"/>
    </location>
</feature>
<proteinExistence type="predicted"/>
<keyword evidence="1" id="KW-1133">Transmembrane helix</keyword>